<dbReference type="EMBL" id="CM017872">
    <property type="protein sequence ID" value="KAG1328194.1"/>
    <property type="molecule type" value="Genomic_DNA"/>
</dbReference>
<dbReference type="PANTHER" id="PTHR23168">
    <property type="entry name" value="MITOTIC SPINDLE ASSEMBLY CHECKPOINT PROTEIN MAD1 MITOTIC ARREST DEFICIENT-LIKE PROTEIN 1"/>
    <property type="match status" value="1"/>
</dbReference>
<reference evidence="9" key="2">
    <citation type="submission" date="2019-07" db="EMBL/GenBank/DDBJ databases">
        <authorList>
            <person name="Yang Y."/>
            <person name="Bocs S."/>
            <person name="Baudouin L."/>
        </authorList>
    </citation>
    <scope>NUCLEOTIDE SEQUENCE</scope>
    <source>
        <tissue evidence="9">Spear leaf of Hainan Tall coconut</tissue>
    </source>
</reference>
<evidence type="ECO:0000256" key="3">
    <source>
        <dbReference type="ARBA" id="ARBA00022618"/>
    </source>
</evidence>
<dbReference type="SUPFAM" id="SSF57997">
    <property type="entry name" value="Tropomyosin"/>
    <property type="match status" value="1"/>
</dbReference>
<evidence type="ECO:0000313" key="10">
    <source>
        <dbReference type="Proteomes" id="UP000797356"/>
    </source>
</evidence>
<keyword evidence="5" id="KW-0539">Nucleus</keyword>
<evidence type="ECO:0000256" key="2">
    <source>
        <dbReference type="ARBA" id="ARBA00008029"/>
    </source>
</evidence>
<comment type="caution">
    <text evidence="9">The sequence shown here is derived from an EMBL/GenBank/DDBJ whole genome shotgun (WGS) entry which is preliminary data.</text>
</comment>
<organism evidence="9 10">
    <name type="scientific">Cocos nucifera</name>
    <name type="common">Coconut palm</name>
    <dbReference type="NCBI Taxonomy" id="13894"/>
    <lineage>
        <taxon>Eukaryota</taxon>
        <taxon>Viridiplantae</taxon>
        <taxon>Streptophyta</taxon>
        <taxon>Embryophyta</taxon>
        <taxon>Tracheophyta</taxon>
        <taxon>Spermatophyta</taxon>
        <taxon>Magnoliopsida</taxon>
        <taxon>Liliopsida</taxon>
        <taxon>Arecaceae</taxon>
        <taxon>Arecoideae</taxon>
        <taxon>Cocoseae</taxon>
        <taxon>Attaleinae</taxon>
        <taxon>Cocos</taxon>
    </lineage>
</organism>
<dbReference type="GO" id="GO:0005635">
    <property type="term" value="C:nuclear envelope"/>
    <property type="evidence" value="ECO:0007669"/>
    <property type="project" value="TreeGrafter"/>
</dbReference>
<evidence type="ECO:0000256" key="7">
    <source>
        <dbReference type="SAM" id="Coils"/>
    </source>
</evidence>
<reference evidence="9" key="1">
    <citation type="journal article" date="2017" name="Gigascience">
        <title>The genome draft of coconut (Cocos nucifera).</title>
        <authorList>
            <person name="Xiao Y."/>
            <person name="Xu P."/>
            <person name="Fan H."/>
            <person name="Baudouin L."/>
            <person name="Xia W."/>
            <person name="Bocs S."/>
            <person name="Xu J."/>
            <person name="Li Q."/>
            <person name="Guo A."/>
            <person name="Zhou L."/>
            <person name="Li J."/>
            <person name="Wu Y."/>
            <person name="Ma Z."/>
            <person name="Armero A."/>
            <person name="Issali A.E."/>
            <person name="Liu N."/>
            <person name="Peng M."/>
            <person name="Yang Y."/>
        </authorList>
    </citation>
    <scope>NUCLEOTIDE SEQUENCE</scope>
    <source>
        <tissue evidence="9">Spear leaf of Hainan Tall coconut</tissue>
    </source>
</reference>
<keyword evidence="4" id="KW-0498">Mitosis</keyword>
<dbReference type="PANTHER" id="PTHR23168:SF0">
    <property type="entry name" value="MITOTIC SPINDLE ASSEMBLY CHECKPOINT PROTEIN MAD1"/>
    <property type="match status" value="1"/>
</dbReference>
<evidence type="ECO:0000256" key="1">
    <source>
        <dbReference type="ARBA" id="ARBA00004123"/>
    </source>
</evidence>
<feature type="region of interest" description="Disordered" evidence="8">
    <location>
        <begin position="1"/>
        <end position="25"/>
    </location>
</feature>
<dbReference type="Proteomes" id="UP000797356">
    <property type="component" value="Chromosome 1"/>
</dbReference>
<evidence type="ECO:0000313" key="9">
    <source>
        <dbReference type="EMBL" id="KAG1328194.1"/>
    </source>
</evidence>
<dbReference type="GO" id="GO:0051315">
    <property type="term" value="P:attachment of mitotic spindle microtubules to kinetochore"/>
    <property type="evidence" value="ECO:0007669"/>
    <property type="project" value="TreeGrafter"/>
</dbReference>
<feature type="coiled-coil region" evidence="7">
    <location>
        <begin position="460"/>
        <end position="605"/>
    </location>
</feature>
<protein>
    <submittedName>
        <fullName evidence="9">Mitotic spindle checkpoint protein MAD1</fullName>
    </submittedName>
</protein>
<dbReference type="Pfam" id="PF05557">
    <property type="entry name" value="MAD"/>
    <property type="match status" value="1"/>
</dbReference>
<proteinExistence type="inferred from homology"/>
<dbReference type="InterPro" id="IPR008672">
    <property type="entry name" value="Mad1"/>
</dbReference>
<name>A0A8K0MW08_COCNU</name>
<comment type="subcellular location">
    <subcellularLocation>
        <location evidence="1">Nucleus</location>
    </subcellularLocation>
</comment>
<evidence type="ECO:0000256" key="4">
    <source>
        <dbReference type="ARBA" id="ARBA00022776"/>
    </source>
</evidence>
<keyword evidence="6" id="KW-0131">Cell cycle</keyword>
<accession>A0A8K0MW08</accession>
<dbReference type="AlphaFoldDB" id="A0A8K0MW08"/>
<dbReference type="GO" id="GO:0007094">
    <property type="term" value="P:mitotic spindle assembly checkpoint signaling"/>
    <property type="evidence" value="ECO:0007669"/>
    <property type="project" value="InterPro"/>
</dbReference>
<keyword evidence="10" id="KW-1185">Reference proteome</keyword>
<dbReference type="Gene3D" id="3.30.457.60">
    <property type="match status" value="1"/>
</dbReference>
<comment type="similarity">
    <text evidence="2">Belongs to the MAD1 family.</text>
</comment>
<gene>
    <name evidence="9" type="ORF">COCNU_01G021280</name>
</gene>
<dbReference type="GO" id="GO:0072686">
    <property type="term" value="C:mitotic spindle"/>
    <property type="evidence" value="ECO:0007669"/>
    <property type="project" value="TreeGrafter"/>
</dbReference>
<keyword evidence="3" id="KW-0132">Cell division</keyword>
<keyword evidence="7" id="KW-0175">Coiled coil</keyword>
<dbReference type="OrthoDB" id="331602at2759"/>
<feature type="coiled-coil region" evidence="7">
    <location>
        <begin position="69"/>
        <end position="124"/>
    </location>
</feature>
<dbReference type="GO" id="GO:0000776">
    <property type="term" value="C:kinetochore"/>
    <property type="evidence" value="ECO:0007669"/>
    <property type="project" value="TreeGrafter"/>
</dbReference>
<feature type="coiled-coil region" evidence="7">
    <location>
        <begin position="383"/>
        <end position="419"/>
    </location>
</feature>
<feature type="region of interest" description="Disordered" evidence="8">
    <location>
        <begin position="178"/>
        <end position="199"/>
    </location>
</feature>
<evidence type="ECO:0000256" key="8">
    <source>
        <dbReference type="SAM" id="MobiDB-lite"/>
    </source>
</evidence>
<evidence type="ECO:0000256" key="6">
    <source>
        <dbReference type="ARBA" id="ARBA00023306"/>
    </source>
</evidence>
<dbReference type="GO" id="GO:0051301">
    <property type="term" value="P:cell division"/>
    <property type="evidence" value="ECO:0007669"/>
    <property type="project" value="UniProtKB-KW"/>
</dbReference>
<evidence type="ECO:0000256" key="5">
    <source>
        <dbReference type="ARBA" id="ARBA00023242"/>
    </source>
</evidence>
<sequence>MILRTPPPRKRRAGSVADHESPVSDRRLVLYDDPVPVSVPVSSVDPPPDQMVCTYHCRQMVKSEFIVALDTAQKQVHGYQSQVETLKTELHEIEDERKKCQDRLRYLEQELEASKGREHALQERLIKEVNDSQERYQLQIKRCCELEVQLKKEVDSCKTSESSAASAKERATDLEEKLQRLSESSEREKNRLQRELSHCQDESKLSVSRKTADLERMRLKAENLEEESELLKKQLKEIREQLDECRHQKSALECKLSTIPTPSESTPSEDKNLVKHLREELQNYEAEVQEARRLKSCHMNNELLKEKLLEEKGRREKAEMELSQLREAQLNAQNLELELMSWKSLLKEIPDVTSCDDIPKKIAGLQKEAIESMIKVGEISAHLKELEVSLELAELSKQHAEKESALAKEKAENSALEVKRLELMLCSVTEERDRLNKDVIVLNKQKTAHADSRMMDETLVKDLESSLALREHTIKELESNLHEQREVINRQHDEMKLLNEKLSFEARRIKSLEREGDRLRSEIALLESKVLRMVNTLAVDNETKQTIEALQSELKKTQAKLQAVEELKGQSDAGNVIDVDISEKLAQLKGQIAILEKREERYKAVFAERISVFRRACCSLFGYKIVMDDQQRPNGIPVTRFTLQSIYAQSDDEKLEFEYESGNTNILVNDYSSQPEISHQIIVALAIEAELSLQLYQCNSYALPVY</sequence>